<comment type="similarity">
    <text evidence="1">Belongs to the DinB family.</text>
</comment>
<name>A0ABT4LC08_9SPHI</name>
<gene>
    <name evidence="3" type="ORF">O0955_15640</name>
</gene>
<dbReference type="InterPro" id="IPR034660">
    <property type="entry name" value="DinB/YfiT-like"/>
</dbReference>
<keyword evidence="4" id="KW-1185">Reference proteome</keyword>
<sequence>MFNITVELRKAFNGDAWHGNHIMQILNQVKPENAFKYFITDGHSIAEITLHLTSWTEEVSARLMDKIASEPAMGDWPTPQNKTAQGWEKIIFDFKVANEELIRVCDSIKGQDWHEWVKSESSAALGKGMDKVELLNGLVQHHAYHAGQIALLTKFN</sequence>
<organism evidence="3 4">
    <name type="scientific">Pedobacter punctiformis</name>
    <dbReference type="NCBI Taxonomy" id="3004097"/>
    <lineage>
        <taxon>Bacteria</taxon>
        <taxon>Pseudomonadati</taxon>
        <taxon>Bacteroidota</taxon>
        <taxon>Sphingobacteriia</taxon>
        <taxon>Sphingobacteriales</taxon>
        <taxon>Sphingobacteriaceae</taxon>
        <taxon>Pedobacter</taxon>
    </lineage>
</organism>
<reference evidence="3" key="1">
    <citation type="submission" date="2022-12" db="EMBL/GenBank/DDBJ databases">
        <title>Genome sequence of HCMS5-2.</title>
        <authorList>
            <person name="Woo H."/>
        </authorList>
    </citation>
    <scope>NUCLEOTIDE SEQUENCE</scope>
    <source>
        <strain evidence="3">HCMS5-2</strain>
    </source>
</reference>
<dbReference type="SUPFAM" id="SSF109854">
    <property type="entry name" value="DinB/YfiT-like putative metalloenzymes"/>
    <property type="match status" value="1"/>
</dbReference>
<evidence type="ECO:0000313" key="3">
    <source>
        <dbReference type="EMBL" id="MCZ4245442.1"/>
    </source>
</evidence>
<dbReference type="Proteomes" id="UP001144347">
    <property type="component" value="Unassembled WGS sequence"/>
</dbReference>
<accession>A0ABT4LC08</accession>
<dbReference type="Gene3D" id="1.20.120.450">
    <property type="entry name" value="dinb family like domain"/>
    <property type="match status" value="1"/>
</dbReference>
<comment type="caution">
    <text evidence="3">The sequence shown here is derived from an EMBL/GenBank/DDBJ whole genome shotgun (WGS) entry which is preliminary data.</text>
</comment>
<dbReference type="EMBL" id="JAPWGM010000005">
    <property type="protein sequence ID" value="MCZ4245442.1"/>
    <property type="molecule type" value="Genomic_DNA"/>
</dbReference>
<dbReference type="RefSeq" id="WP_269428497.1">
    <property type="nucleotide sequence ID" value="NZ_JAPWGM010000005.1"/>
</dbReference>
<dbReference type="InterPro" id="IPR007837">
    <property type="entry name" value="DinB"/>
</dbReference>
<proteinExistence type="inferred from homology"/>
<evidence type="ECO:0000313" key="4">
    <source>
        <dbReference type="Proteomes" id="UP001144347"/>
    </source>
</evidence>
<evidence type="ECO:0000256" key="1">
    <source>
        <dbReference type="ARBA" id="ARBA00008635"/>
    </source>
</evidence>
<protein>
    <recommendedName>
        <fullName evidence="5">DinB family protein</fullName>
    </recommendedName>
</protein>
<evidence type="ECO:0000256" key="2">
    <source>
        <dbReference type="ARBA" id="ARBA00022723"/>
    </source>
</evidence>
<keyword evidence="2" id="KW-0479">Metal-binding</keyword>
<evidence type="ECO:0008006" key="5">
    <source>
        <dbReference type="Google" id="ProtNLM"/>
    </source>
</evidence>
<dbReference type="Pfam" id="PF05163">
    <property type="entry name" value="DinB"/>
    <property type="match status" value="1"/>
</dbReference>